<dbReference type="eggNOG" id="KOG0778">
    <property type="taxonomic scope" value="Eukaryota"/>
</dbReference>
<reference evidence="8" key="1">
    <citation type="submission" date="2011-07" db="EMBL/GenBank/DDBJ databases">
        <authorList>
            <consortium name="Caenorhabditis brenneri Sequencing and Analysis Consortium"/>
            <person name="Wilson R.K."/>
        </authorList>
    </citation>
    <scope>NUCLEOTIDE SEQUENCE [LARGE SCALE GENOMIC DNA]</scope>
    <source>
        <strain evidence="8">PB2801</strain>
    </source>
</reference>
<organism evidence="8">
    <name type="scientific">Caenorhabditis brenneri</name>
    <name type="common">Nematode worm</name>
    <dbReference type="NCBI Taxonomy" id="135651"/>
    <lineage>
        <taxon>Eukaryota</taxon>
        <taxon>Metazoa</taxon>
        <taxon>Ecdysozoa</taxon>
        <taxon>Nematoda</taxon>
        <taxon>Chromadorea</taxon>
        <taxon>Rhabditida</taxon>
        <taxon>Rhabditina</taxon>
        <taxon>Rhabditomorpha</taxon>
        <taxon>Rhabditoidea</taxon>
        <taxon>Rhabditidae</taxon>
        <taxon>Peloderinae</taxon>
        <taxon>Caenorhabditis</taxon>
    </lineage>
</organism>
<feature type="region of interest" description="Disordered" evidence="5">
    <location>
        <begin position="1"/>
        <end position="21"/>
    </location>
</feature>
<dbReference type="PANTHER" id="PTHR12606:SF141">
    <property type="entry name" value="GH15225P-RELATED"/>
    <property type="match status" value="1"/>
</dbReference>
<dbReference type="GO" id="GO:0016929">
    <property type="term" value="F:deSUMOylase activity"/>
    <property type="evidence" value="ECO:0007669"/>
    <property type="project" value="TreeGrafter"/>
</dbReference>
<evidence type="ECO:0000256" key="2">
    <source>
        <dbReference type="ARBA" id="ARBA00022670"/>
    </source>
</evidence>
<evidence type="ECO:0000256" key="1">
    <source>
        <dbReference type="ARBA" id="ARBA00005234"/>
    </source>
</evidence>
<evidence type="ECO:0000256" key="5">
    <source>
        <dbReference type="SAM" id="MobiDB-lite"/>
    </source>
</evidence>
<evidence type="ECO:0000256" key="3">
    <source>
        <dbReference type="ARBA" id="ARBA00022801"/>
    </source>
</evidence>
<comment type="similarity">
    <text evidence="1">Belongs to the peptidase C48 family.</text>
</comment>
<dbReference type="Pfam" id="PF02902">
    <property type="entry name" value="Peptidase_C48"/>
    <property type="match status" value="1"/>
</dbReference>
<dbReference type="PROSITE" id="PS50600">
    <property type="entry name" value="ULP_PROTEASE"/>
    <property type="match status" value="1"/>
</dbReference>
<dbReference type="EMBL" id="GL380219">
    <property type="protein sequence ID" value="EGT50670.1"/>
    <property type="molecule type" value="Genomic_DNA"/>
</dbReference>
<dbReference type="Gene3D" id="3.40.395.10">
    <property type="entry name" value="Adenoviral Proteinase, Chain A"/>
    <property type="match status" value="1"/>
</dbReference>
<dbReference type="Proteomes" id="UP000008068">
    <property type="component" value="Unassembled WGS sequence"/>
</dbReference>
<dbReference type="GO" id="GO:0006508">
    <property type="term" value="P:proteolysis"/>
    <property type="evidence" value="ECO:0007669"/>
    <property type="project" value="UniProtKB-KW"/>
</dbReference>
<dbReference type="GO" id="GO:0016926">
    <property type="term" value="P:protein desumoylation"/>
    <property type="evidence" value="ECO:0007669"/>
    <property type="project" value="TreeGrafter"/>
</dbReference>
<dbReference type="FunFam" id="3.40.395.10:FF:000001">
    <property type="entry name" value="Sentrin-specific protease 1"/>
    <property type="match status" value="1"/>
</dbReference>
<dbReference type="AlphaFoldDB" id="G0PBT7"/>
<evidence type="ECO:0000256" key="4">
    <source>
        <dbReference type="ARBA" id="ARBA00022807"/>
    </source>
</evidence>
<keyword evidence="8" id="KW-1185">Reference proteome</keyword>
<evidence type="ECO:0000259" key="6">
    <source>
        <dbReference type="PROSITE" id="PS50600"/>
    </source>
</evidence>
<sequence length="258" mass="30191">MAMPERQTRSGKQFGNVQSATQLSERTAPFAPLPEDAADVIGIAWAPSQEPERILFNINEYDIRNCDLRSLEEHQQLNDEVINSYMQLICKRNDENERYQRVYAFNTLFHENLQEKGYGSVERWTKKNNIFSYGIVFIPIHFEGNHWIFVTINMLEESIKLYDSFYAKDGRILQNIRSYLSNESRNKKHQGLDFAEWEIAVVEERPTQDNESDCGVFTCQYAECVSRGEPPAFTKANVSYYRRKMTYGIMKKKTSFLN</sequence>
<evidence type="ECO:0000313" key="7">
    <source>
        <dbReference type="EMBL" id="EGT50670.1"/>
    </source>
</evidence>
<dbReference type="GO" id="GO:0060255">
    <property type="term" value="P:regulation of macromolecule metabolic process"/>
    <property type="evidence" value="ECO:0007669"/>
    <property type="project" value="UniProtKB-ARBA"/>
</dbReference>
<dbReference type="GO" id="GO:0005634">
    <property type="term" value="C:nucleus"/>
    <property type="evidence" value="ECO:0007669"/>
    <property type="project" value="TreeGrafter"/>
</dbReference>
<dbReference type="InterPro" id="IPR003653">
    <property type="entry name" value="Peptidase_C48_C"/>
</dbReference>
<keyword evidence="2" id="KW-0645">Protease</keyword>
<dbReference type="GO" id="GO:0080090">
    <property type="term" value="P:regulation of primary metabolic process"/>
    <property type="evidence" value="ECO:0007669"/>
    <property type="project" value="UniProtKB-ARBA"/>
</dbReference>
<proteinExistence type="inferred from homology"/>
<dbReference type="STRING" id="135651.G0PBT7"/>
<keyword evidence="4" id="KW-0788">Thiol protease</keyword>
<dbReference type="InParanoid" id="G0PBT7"/>
<protein>
    <recommendedName>
        <fullName evidence="6">Ubiquitin-like protease family profile domain-containing protein</fullName>
    </recommendedName>
</protein>
<dbReference type="SUPFAM" id="SSF54001">
    <property type="entry name" value="Cysteine proteinases"/>
    <property type="match status" value="1"/>
</dbReference>
<dbReference type="HOGENOM" id="CLU_024324_2_1_1"/>
<name>G0PBT7_CAEBE</name>
<gene>
    <name evidence="7" type="ORF">CAEBREN_05233</name>
</gene>
<keyword evidence="3" id="KW-0378">Hydrolase</keyword>
<evidence type="ECO:0000313" key="8">
    <source>
        <dbReference type="Proteomes" id="UP000008068"/>
    </source>
</evidence>
<dbReference type="OMA" id="PCRARND"/>
<dbReference type="PANTHER" id="PTHR12606">
    <property type="entry name" value="SENTRIN/SUMO-SPECIFIC PROTEASE"/>
    <property type="match status" value="1"/>
</dbReference>
<accession>G0PBT7</accession>
<feature type="compositionally biased region" description="Polar residues" evidence="5">
    <location>
        <begin position="10"/>
        <end position="21"/>
    </location>
</feature>
<feature type="domain" description="Ubiquitin-like protease family profile" evidence="6">
    <location>
        <begin position="61"/>
        <end position="225"/>
    </location>
</feature>
<dbReference type="OrthoDB" id="1939479at2759"/>
<dbReference type="InterPro" id="IPR038765">
    <property type="entry name" value="Papain-like_cys_pep_sf"/>
</dbReference>